<dbReference type="Proteomes" id="UP000217979">
    <property type="component" value="Chromosome"/>
</dbReference>
<evidence type="ECO:0000313" key="1">
    <source>
        <dbReference type="EMBL" id="ATF91753.1"/>
    </source>
</evidence>
<organism evidence="1 2">
    <name type="scientific">Cedecea neteri</name>
    <dbReference type="NCBI Taxonomy" id="158822"/>
    <lineage>
        <taxon>Bacteria</taxon>
        <taxon>Pseudomonadati</taxon>
        <taxon>Pseudomonadota</taxon>
        <taxon>Gammaproteobacteria</taxon>
        <taxon>Enterobacterales</taxon>
        <taxon>Enterobacteriaceae</taxon>
        <taxon>Cedecea</taxon>
    </lineage>
</organism>
<name>A0A291DVJ9_9ENTR</name>
<accession>A0A291DVJ9</accession>
<protein>
    <submittedName>
        <fullName evidence="1">Uncharacterized protein</fullName>
    </submittedName>
</protein>
<dbReference type="EMBL" id="CP023525">
    <property type="protein sequence ID" value="ATF91753.1"/>
    <property type="molecule type" value="Genomic_DNA"/>
</dbReference>
<proteinExistence type="predicted"/>
<evidence type="ECO:0000313" key="2">
    <source>
        <dbReference type="Proteomes" id="UP000217979"/>
    </source>
</evidence>
<sequence length="55" mass="6042">MQPLIKHDTLSKSTLMMGKLYSTTSGLTVIDITKIALPITITRFCDSAIKLQSLC</sequence>
<reference evidence="1 2" key="1">
    <citation type="submission" date="2017-09" db="EMBL/GenBank/DDBJ databases">
        <title>FDA dAtabase for Regulatory Grade micrObial Sequences (FDA-ARGOS): Supporting development and validation of Infectious Disease Dx tests.</title>
        <authorList>
            <person name="Minogue T."/>
            <person name="Wolcott M."/>
            <person name="Wasieloski L."/>
            <person name="Aguilar W."/>
            <person name="Moore D."/>
            <person name="Tallon L."/>
            <person name="Sadzewicz L."/>
            <person name="Ott S."/>
            <person name="Zhao X."/>
            <person name="Nagaraj S."/>
            <person name="Vavikolanu K."/>
            <person name="Aluvathingal J."/>
            <person name="Nadendla S."/>
            <person name="Sichtig H."/>
        </authorList>
    </citation>
    <scope>NUCLEOTIDE SEQUENCE [LARGE SCALE GENOMIC DNA]</scope>
    <source>
        <strain evidence="1 2">FDAARGOS_392</strain>
    </source>
</reference>
<dbReference type="AlphaFoldDB" id="A0A291DVJ9"/>
<gene>
    <name evidence="1" type="ORF">CO704_06465</name>
</gene>